<evidence type="ECO:0000313" key="3">
    <source>
        <dbReference type="Proteomes" id="UP000273516"/>
    </source>
</evidence>
<dbReference type="EMBL" id="QOKZ01000002">
    <property type="protein sequence ID" value="RMC36261.1"/>
    <property type="molecule type" value="Genomic_DNA"/>
</dbReference>
<dbReference type="InterPro" id="IPR036291">
    <property type="entry name" value="NAD(P)-bd_dom_sf"/>
</dbReference>
<sequence length="150" mass="16755">MVPEDIATAYPNLQAVFSLGAGVDQFTEAVLLPHVSLLRIINDDLTAVMQEYVTMAILALHRDLPGYINRKARQVWQKISVPPPALKRRIGMMGLGELGQGVLRTLAPFGFPLSGWSRNPNRTDDVTRFKGLRGWNRFSIRPTYSSACCR</sequence>
<dbReference type="SUPFAM" id="SSF52283">
    <property type="entry name" value="Formate/glycerate dehydrogenase catalytic domain-like"/>
    <property type="match status" value="1"/>
</dbReference>
<evidence type="ECO:0000259" key="1">
    <source>
        <dbReference type="Pfam" id="PF02826"/>
    </source>
</evidence>
<name>A0A3M0MF28_9RHOB</name>
<dbReference type="OrthoDB" id="9787219at2"/>
<organism evidence="2 3">
    <name type="scientific">Paracoccus alkanivorans</name>
    <dbReference type="NCBI Taxonomy" id="2116655"/>
    <lineage>
        <taxon>Bacteria</taxon>
        <taxon>Pseudomonadati</taxon>
        <taxon>Pseudomonadota</taxon>
        <taxon>Alphaproteobacteria</taxon>
        <taxon>Rhodobacterales</taxon>
        <taxon>Paracoccaceae</taxon>
        <taxon>Paracoccus</taxon>
    </lineage>
</organism>
<dbReference type="SUPFAM" id="SSF51735">
    <property type="entry name" value="NAD(P)-binding Rossmann-fold domains"/>
    <property type="match status" value="1"/>
</dbReference>
<dbReference type="Proteomes" id="UP000273516">
    <property type="component" value="Unassembled WGS sequence"/>
</dbReference>
<evidence type="ECO:0000313" key="2">
    <source>
        <dbReference type="EMBL" id="RMC36261.1"/>
    </source>
</evidence>
<proteinExistence type="predicted"/>
<reference evidence="2 3" key="1">
    <citation type="submission" date="2018-07" db="EMBL/GenBank/DDBJ databases">
        <authorList>
            <person name="Zhang Y."/>
            <person name="Wang L."/>
            <person name="Ma S."/>
        </authorList>
    </citation>
    <scope>NUCLEOTIDE SEQUENCE [LARGE SCALE GENOMIC DNA]</scope>
    <source>
        <strain evidence="2 3">4-2</strain>
    </source>
</reference>
<keyword evidence="3" id="KW-1185">Reference proteome</keyword>
<feature type="domain" description="D-isomer specific 2-hydroxyacid dehydrogenase NAD-binding" evidence="1">
    <location>
        <begin position="55"/>
        <end position="125"/>
    </location>
</feature>
<protein>
    <recommendedName>
        <fullName evidence="1">D-isomer specific 2-hydroxyacid dehydrogenase NAD-binding domain-containing protein</fullName>
    </recommendedName>
</protein>
<comment type="caution">
    <text evidence="2">The sequence shown here is derived from an EMBL/GenBank/DDBJ whole genome shotgun (WGS) entry which is preliminary data.</text>
</comment>
<dbReference type="Gene3D" id="3.40.50.720">
    <property type="entry name" value="NAD(P)-binding Rossmann-like Domain"/>
    <property type="match status" value="2"/>
</dbReference>
<dbReference type="InterPro" id="IPR006140">
    <property type="entry name" value="D-isomer_DH_NAD-bd"/>
</dbReference>
<dbReference type="AlphaFoldDB" id="A0A3M0MF28"/>
<dbReference type="GO" id="GO:0051287">
    <property type="term" value="F:NAD binding"/>
    <property type="evidence" value="ECO:0007669"/>
    <property type="project" value="InterPro"/>
</dbReference>
<dbReference type="Pfam" id="PF02826">
    <property type="entry name" value="2-Hacid_dh_C"/>
    <property type="match status" value="1"/>
</dbReference>
<accession>A0A3M0MF28</accession>
<gene>
    <name evidence="2" type="ORF">C9E81_06120</name>
</gene>